<dbReference type="SUPFAM" id="SSF51445">
    <property type="entry name" value="(Trans)glycosidases"/>
    <property type="match status" value="1"/>
</dbReference>
<dbReference type="GO" id="GO:0016798">
    <property type="term" value="F:hydrolase activity, acting on glycosyl bonds"/>
    <property type="evidence" value="ECO:0007669"/>
    <property type="project" value="UniProtKB-KW"/>
</dbReference>
<dbReference type="SMART" id="SM00642">
    <property type="entry name" value="Aamy"/>
    <property type="match status" value="1"/>
</dbReference>
<dbReference type="PANTHER" id="PTHR47786">
    <property type="entry name" value="ALPHA-1,4-GLUCAN:MALTOSE-1-PHOSPHATE MALTOSYLTRANSFERASE"/>
    <property type="match status" value="1"/>
</dbReference>
<dbReference type="InterPro" id="IPR013780">
    <property type="entry name" value="Glyco_hydro_b"/>
</dbReference>
<comment type="caution">
    <text evidence="2">The sequence shown here is derived from an EMBL/GenBank/DDBJ whole genome shotgun (WGS) entry which is preliminary data.</text>
</comment>
<dbReference type="PANTHER" id="PTHR47786:SF2">
    <property type="entry name" value="GLYCOSYL HYDROLASE FAMILY 13 CATALYTIC DOMAIN-CONTAINING PROTEIN"/>
    <property type="match status" value="1"/>
</dbReference>
<evidence type="ECO:0000313" key="3">
    <source>
        <dbReference type="Proteomes" id="UP000774000"/>
    </source>
</evidence>
<organism evidence="2 3">
    <name type="scientific">Halanaerobacter jeridensis</name>
    <dbReference type="NCBI Taxonomy" id="706427"/>
    <lineage>
        <taxon>Bacteria</taxon>
        <taxon>Bacillati</taxon>
        <taxon>Bacillota</taxon>
        <taxon>Clostridia</taxon>
        <taxon>Halanaerobiales</taxon>
        <taxon>Halobacteroidaceae</taxon>
        <taxon>Halanaerobacter</taxon>
    </lineage>
</organism>
<keyword evidence="2" id="KW-0378">Hydrolase</keyword>
<dbReference type="SUPFAM" id="SSF51011">
    <property type="entry name" value="Glycosyl hydrolase domain"/>
    <property type="match status" value="1"/>
</dbReference>
<proteinExistence type="predicted"/>
<keyword evidence="3" id="KW-1185">Reference proteome</keyword>
<dbReference type="Pfam" id="PF00128">
    <property type="entry name" value="Alpha-amylase"/>
    <property type="match status" value="1"/>
</dbReference>
<reference evidence="2" key="1">
    <citation type="submission" date="2021-01" db="EMBL/GenBank/DDBJ databases">
        <title>Genomic Encyclopedia of Type Strains, Phase IV (KMG-IV): sequencing the most valuable type-strain genomes for metagenomic binning, comparative biology and taxonomic classification.</title>
        <authorList>
            <person name="Goeker M."/>
        </authorList>
    </citation>
    <scope>NUCLEOTIDE SEQUENCE</scope>
    <source>
        <strain evidence="2">DSM 23230</strain>
    </source>
</reference>
<dbReference type="InterPro" id="IPR006047">
    <property type="entry name" value="GH13_cat_dom"/>
</dbReference>
<sequence length="415" mass="49384">MNNRQKKEFEHPEWSKNANIYEVNLRQYTPEGTFSAFKKHLPRLKEMGVDILWLMPIHPVGIKNCKGKLGSPYAVRDYFAVNSNYGTLDEFKDLVAEIHKQDMKVIIDWVANHTAWDHKWVEEHPEWYKKDEKGNIHSYVYDNGEELEHWTDVIGLDYSEPKLREKMIEALKYWVRETNIDGYRCDVAGLVPTEFWERARKKLDELKDVFMLAEWEEPELHEEAFDMTYDWEFHDLMIEIAEETKDTLDLKDYVEEDDEFPEDAYRMAFTTNHDKNTWEASDEEFFGEGFLAFSVLAATLQGMPLIYGGQESGLDKRVDFFYKDQIEWDDYQYAEFYQRLLKLKKNNPALWNGQYGAQAEVLPETDENIFAFKREKENNQVRVIINFSNEEQLIKNSSNFAVEKLLPWDYKIKIN</sequence>
<dbReference type="GO" id="GO:0005975">
    <property type="term" value="P:carbohydrate metabolic process"/>
    <property type="evidence" value="ECO:0007669"/>
    <property type="project" value="InterPro"/>
</dbReference>
<gene>
    <name evidence="2" type="ORF">JOC47_000913</name>
</gene>
<dbReference type="InterPro" id="IPR017853">
    <property type="entry name" value="GH"/>
</dbReference>
<dbReference type="EMBL" id="JAFBDQ010000004">
    <property type="protein sequence ID" value="MBM7556077.1"/>
    <property type="molecule type" value="Genomic_DNA"/>
</dbReference>
<accession>A0A938XP07</accession>
<protein>
    <submittedName>
        <fullName evidence="2">Glycosidase</fullName>
    </submittedName>
</protein>
<evidence type="ECO:0000259" key="1">
    <source>
        <dbReference type="SMART" id="SM00642"/>
    </source>
</evidence>
<name>A0A938XP07_9FIRM</name>
<dbReference type="CDD" id="cd11313">
    <property type="entry name" value="AmyAc_arch_bac_AmyA"/>
    <property type="match status" value="1"/>
</dbReference>
<dbReference type="RefSeq" id="WP_204700795.1">
    <property type="nucleotide sequence ID" value="NZ_JAFBDQ010000004.1"/>
</dbReference>
<evidence type="ECO:0000313" key="2">
    <source>
        <dbReference type="EMBL" id="MBM7556077.1"/>
    </source>
</evidence>
<keyword evidence="2" id="KW-0326">Glycosidase</keyword>
<dbReference type="Proteomes" id="UP000774000">
    <property type="component" value="Unassembled WGS sequence"/>
</dbReference>
<feature type="domain" description="Glycosyl hydrolase family 13 catalytic" evidence="1">
    <location>
        <begin position="31"/>
        <end position="344"/>
    </location>
</feature>
<dbReference type="Gene3D" id="3.20.20.80">
    <property type="entry name" value="Glycosidases"/>
    <property type="match status" value="1"/>
</dbReference>
<dbReference type="Gene3D" id="2.60.40.1180">
    <property type="entry name" value="Golgi alpha-mannosidase II"/>
    <property type="match status" value="1"/>
</dbReference>
<dbReference type="AlphaFoldDB" id="A0A938XP07"/>